<evidence type="ECO:0000313" key="4">
    <source>
        <dbReference type="EMBL" id="SUM56195.1"/>
    </source>
</evidence>
<keyword evidence="7" id="KW-1185">Reference proteome</keyword>
<evidence type="ECO:0000313" key="5">
    <source>
        <dbReference type="Proteomes" id="UP000240400"/>
    </source>
</evidence>
<reference evidence="2 7" key="4">
    <citation type="submission" date="2021-03" db="EMBL/GenBank/DDBJ databases">
        <title>Staphylococci and Mammaliicocci in bats.</title>
        <authorList>
            <person name="Fountain K."/>
        </authorList>
    </citation>
    <scope>NUCLEOTIDE SEQUENCE [LARGE SCALE GENOMIC DNA]</scope>
    <source>
        <strain evidence="2 7">18_1_E_SW</strain>
    </source>
</reference>
<dbReference type="RefSeq" id="WP_096811031.1">
    <property type="nucleotide sequence ID" value="NZ_CABIWM010000003.1"/>
</dbReference>
<keyword evidence="1" id="KW-0812">Transmembrane</keyword>
<evidence type="ECO:0000313" key="7">
    <source>
        <dbReference type="Proteomes" id="UP000664081"/>
    </source>
</evidence>
<feature type="transmembrane region" description="Helical" evidence="1">
    <location>
        <begin position="12"/>
        <end position="35"/>
    </location>
</feature>
<organism evidence="3 5">
    <name type="scientific">Staphylococcus nepalensis</name>
    <dbReference type="NCBI Taxonomy" id="214473"/>
    <lineage>
        <taxon>Bacteria</taxon>
        <taxon>Bacillati</taxon>
        <taxon>Bacillota</taxon>
        <taxon>Bacilli</taxon>
        <taxon>Bacillales</taxon>
        <taxon>Staphylococcaceae</taxon>
        <taxon>Staphylococcus</taxon>
    </lineage>
</organism>
<keyword evidence="1" id="KW-0472">Membrane</keyword>
<accession>A0A291JMP6</accession>
<dbReference type="Proteomes" id="UP000240400">
    <property type="component" value="Unassembled WGS sequence"/>
</dbReference>
<dbReference type="EMBL" id="UHDS01000001">
    <property type="protein sequence ID" value="SUM56195.1"/>
    <property type="molecule type" value="Genomic_DNA"/>
</dbReference>
<dbReference type="AlphaFoldDB" id="A0A291JMP6"/>
<feature type="transmembrane region" description="Helical" evidence="1">
    <location>
        <begin position="41"/>
        <end position="65"/>
    </location>
</feature>
<reference evidence="4 6" key="3">
    <citation type="submission" date="2018-06" db="EMBL/GenBank/DDBJ databases">
        <authorList>
            <consortium name="Pathogen Informatics"/>
            <person name="Doyle S."/>
        </authorList>
    </citation>
    <scope>NUCLEOTIDE SEQUENCE [LARGE SCALE GENOMIC DNA]</scope>
    <source>
        <strain evidence="4 6">NCTC13834</strain>
    </source>
</reference>
<sequence length="75" mass="8623">MKDDKLRTSNSNIKAIFLTILPMHIFFIALSIYNILTKDSILALSLSIFSLMIFTSMLTLFLNTYMISKTKNNSR</sequence>
<name>A0A291JMP6_9STAP</name>
<evidence type="ECO:0000313" key="3">
    <source>
        <dbReference type="EMBL" id="PTK60987.1"/>
    </source>
</evidence>
<reference evidence="3 5" key="1">
    <citation type="journal article" date="2016" name="Front. Microbiol.">
        <title>Comprehensive Phylogenetic Analysis of Bovine Non-aureus Staphylococci Species Based on Whole-Genome Sequencing.</title>
        <authorList>
            <person name="Naushad S."/>
            <person name="Barkema H.W."/>
            <person name="Luby C."/>
            <person name="Condas L.A."/>
            <person name="Nobrega D.B."/>
            <person name="Carson D.A."/>
            <person name="De Buck J."/>
        </authorList>
    </citation>
    <scope>NUCLEOTIDE SEQUENCE [LARGE SCALE GENOMIC DNA]</scope>
    <source>
        <strain evidence="3 5">SNUC 4337</strain>
    </source>
</reference>
<dbReference type="KEGG" id="snl:BJD96_13030"/>
<evidence type="ECO:0000313" key="6">
    <source>
        <dbReference type="Proteomes" id="UP000254412"/>
    </source>
</evidence>
<gene>
    <name evidence="3" type="ORF">BUZ61_00190</name>
    <name evidence="2" type="ORF">J3T88_09955</name>
    <name evidence="4" type="ORF">NCTC13834_02601</name>
</gene>
<dbReference type="EMBL" id="PZHR01000001">
    <property type="protein sequence ID" value="PTK60987.1"/>
    <property type="molecule type" value="Genomic_DNA"/>
</dbReference>
<proteinExistence type="predicted"/>
<evidence type="ECO:0000256" key="1">
    <source>
        <dbReference type="SAM" id="Phobius"/>
    </source>
</evidence>
<keyword evidence="1" id="KW-1133">Transmembrane helix</keyword>
<evidence type="ECO:0000313" key="2">
    <source>
        <dbReference type="EMBL" id="MBO1227625.1"/>
    </source>
</evidence>
<reference evidence="3" key="2">
    <citation type="submission" date="2018-03" db="EMBL/GenBank/DDBJ databases">
        <authorList>
            <person name="Keele B.F."/>
        </authorList>
    </citation>
    <scope>NUCLEOTIDE SEQUENCE</scope>
    <source>
        <strain evidence="3">SNUC 4337</strain>
    </source>
</reference>
<dbReference type="GeneID" id="66777983"/>
<protein>
    <submittedName>
        <fullName evidence="3">Uncharacterized protein</fullName>
    </submittedName>
</protein>
<dbReference type="EMBL" id="JAFNLT010000008">
    <property type="protein sequence ID" value="MBO1227625.1"/>
    <property type="molecule type" value="Genomic_DNA"/>
</dbReference>
<dbReference type="Proteomes" id="UP000664081">
    <property type="component" value="Unassembled WGS sequence"/>
</dbReference>
<dbReference type="Proteomes" id="UP000254412">
    <property type="component" value="Unassembled WGS sequence"/>
</dbReference>